<accession>A0ABY3FEH5</accession>
<gene>
    <name evidence="2" type="ORF">FQP85_08780</name>
</gene>
<evidence type="ECO:0000259" key="1">
    <source>
        <dbReference type="SMART" id="SM01321"/>
    </source>
</evidence>
<dbReference type="SUPFAM" id="SSF143422">
    <property type="entry name" value="Transposase IS200-like"/>
    <property type="match status" value="1"/>
</dbReference>
<dbReference type="PANTHER" id="PTHR36966">
    <property type="entry name" value="REP-ASSOCIATED TYROSINE TRANSPOSASE"/>
    <property type="match status" value="1"/>
</dbReference>
<name>A0ABY3FEH5_9GAMM</name>
<protein>
    <submittedName>
        <fullName evidence="2">Transposase</fullName>
    </submittedName>
</protein>
<dbReference type="Pfam" id="PF01797">
    <property type="entry name" value="Y1_Tnp"/>
    <property type="match status" value="1"/>
</dbReference>
<dbReference type="NCBIfam" id="NF047646">
    <property type="entry name" value="REP_Tyr_transpos"/>
    <property type="match status" value="1"/>
</dbReference>
<keyword evidence="3" id="KW-1185">Reference proteome</keyword>
<comment type="caution">
    <text evidence="2">The sequence shown here is derived from an EMBL/GenBank/DDBJ whole genome shotgun (WGS) entry which is preliminary data.</text>
</comment>
<dbReference type="SMART" id="SM01321">
    <property type="entry name" value="Y1_Tnp"/>
    <property type="match status" value="1"/>
</dbReference>
<evidence type="ECO:0000313" key="2">
    <source>
        <dbReference type="EMBL" id="TVU83857.1"/>
    </source>
</evidence>
<dbReference type="EMBL" id="VNFF01000007">
    <property type="protein sequence ID" value="TVU83857.1"/>
    <property type="molecule type" value="Genomic_DNA"/>
</dbReference>
<dbReference type="InterPro" id="IPR052715">
    <property type="entry name" value="RAYT_transposase"/>
</dbReference>
<dbReference type="InterPro" id="IPR036515">
    <property type="entry name" value="Transposase_17_sf"/>
</dbReference>
<dbReference type="PANTHER" id="PTHR36966:SF1">
    <property type="entry name" value="REP-ASSOCIATED TYROSINE TRANSPOSASE"/>
    <property type="match status" value="1"/>
</dbReference>
<dbReference type="Proteomes" id="UP000317938">
    <property type="component" value="Unassembled WGS sequence"/>
</dbReference>
<dbReference type="Gene3D" id="3.30.70.1290">
    <property type="entry name" value="Transposase IS200-like"/>
    <property type="match status" value="1"/>
</dbReference>
<evidence type="ECO:0000313" key="3">
    <source>
        <dbReference type="Proteomes" id="UP000317938"/>
    </source>
</evidence>
<dbReference type="InterPro" id="IPR002686">
    <property type="entry name" value="Transposase_17"/>
</dbReference>
<dbReference type="RefSeq" id="WP_145236691.1">
    <property type="nucleotide sequence ID" value="NZ_VNFF01000007.1"/>
</dbReference>
<feature type="domain" description="Transposase IS200-like" evidence="1">
    <location>
        <begin position="14"/>
        <end position="129"/>
    </location>
</feature>
<sequence>MVDTSKRTKGRCSIINHYYSVTICTENRMQLFCDFDSSCLIMRELHFFSHSGNLKTICFSLMPDHLHWLFQLRNTDDLSKVIGQFKSITTIKLNRYLLSSGKIWQANFYDHKLRSDEDLLNQARYIVANPLRAGLVKSLGDYPFWNCVYLN</sequence>
<proteinExistence type="predicted"/>
<reference evidence="2 3" key="1">
    <citation type="submission" date="2019-07" db="EMBL/GenBank/DDBJ databases">
        <title>Diversity of Bacteria from Kongsfjorden, Arctic.</title>
        <authorList>
            <person name="Yu Y."/>
        </authorList>
    </citation>
    <scope>NUCLEOTIDE SEQUENCE [LARGE SCALE GENOMIC DNA]</scope>
    <source>
        <strain evidence="2 3">SM1927</strain>
    </source>
</reference>
<organism evidence="2 3">
    <name type="scientific">Pseudoalteromonas neustonica</name>
    <dbReference type="NCBI Taxonomy" id="1840331"/>
    <lineage>
        <taxon>Bacteria</taxon>
        <taxon>Pseudomonadati</taxon>
        <taxon>Pseudomonadota</taxon>
        <taxon>Gammaproteobacteria</taxon>
        <taxon>Alteromonadales</taxon>
        <taxon>Pseudoalteromonadaceae</taxon>
        <taxon>Pseudoalteromonas</taxon>
    </lineage>
</organism>